<dbReference type="SUPFAM" id="SSF54060">
    <property type="entry name" value="His-Me finger endonucleases"/>
    <property type="match status" value="1"/>
</dbReference>
<name>A0A8H3X7H1_GIGMA</name>
<dbReference type="EMBL" id="WTPW01001799">
    <property type="protein sequence ID" value="KAF0413266.1"/>
    <property type="molecule type" value="Genomic_DNA"/>
</dbReference>
<reference evidence="2 3" key="1">
    <citation type="journal article" date="2019" name="Environ. Microbiol.">
        <title>At the nexus of three kingdoms: the genome of the mycorrhizal fungus Gigaspora margarita provides insights into plant, endobacterial and fungal interactions.</title>
        <authorList>
            <person name="Venice F."/>
            <person name="Ghignone S."/>
            <person name="Salvioli di Fossalunga A."/>
            <person name="Amselem J."/>
            <person name="Novero M."/>
            <person name="Xianan X."/>
            <person name="Sedzielewska Toro K."/>
            <person name="Morin E."/>
            <person name="Lipzen A."/>
            <person name="Grigoriev I.V."/>
            <person name="Henrissat B."/>
            <person name="Martin F.M."/>
            <person name="Bonfante P."/>
        </authorList>
    </citation>
    <scope>NUCLEOTIDE SEQUENCE [LARGE SCALE GENOMIC DNA]</scope>
    <source>
        <strain evidence="2 3">BEG34</strain>
    </source>
</reference>
<dbReference type="GO" id="GO:0004519">
    <property type="term" value="F:endonuclease activity"/>
    <property type="evidence" value="ECO:0007669"/>
    <property type="project" value="UniProtKB-KW"/>
</dbReference>
<dbReference type="Proteomes" id="UP000439903">
    <property type="component" value="Unassembled WGS sequence"/>
</dbReference>
<dbReference type="OrthoDB" id="2417035at2759"/>
<keyword evidence="2" id="KW-0255">Endonuclease</keyword>
<keyword evidence="3" id="KW-1185">Reference proteome</keyword>
<accession>A0A8H3X7H1</accession>
<comment type="caution">
    <text evidence="2">The sequence shown here is derived from an EMBL/GenBank/DDBJ whole genome shotgun (WGS) entry which is preliminary data.</text>
</comment>
<dbReference type="InterPro" id="IPR044925">
    <property type="entry name" value="His-Me_finger_sf"/>
</dbReference>
<sequence length="198" mass="22527">MEVWLPVANTSDLLISNLGRIKNHKVARAFIPNPKNKPRINHNNGIKHDNRTDNLEWLTPKENAERRIFPTPIHGRSRTIVQETLDGNVVQIWDSISLASVTLKISECCISECCSGKQKTSASNLEWCTPKENAQYTVRLGLGYQRAIKQILDNGSFREFPSLAEAQRITGIKSSNIWRVCRGLQAHTRGYLWQYVNT</sequence>
<dbReference type="InterPro" id="IPR003647">
    <property type="entry name" value="Intron_nuc_1_rpt"/>
</dbReference>
<keyword evidence="2" id="KW-0540">Nuclease</keyword>
<evidence type="ECO:0000313" key="3">
    <source>
        <dbReference type="Proteomes" id="UP000439903"/>
    </source>
</evidence>
<dbReference type="Pfam" id="PF07453">
    <property type="entry name" value="NUMOD1"/>
    <property type="match status" value="1"/>
</dbReference>
<organism evidence="2 3">
    <name type="scientific">Gigaspora margarita</name>
    <dbReference type="NCBI Taxonomy" id="4874"/>
    <lineage>
        <taxon>Eukaryota</taxon>
        <taxon>Fungi</taxon>
        <taxon>Fungi incertae sedis</taxon>
        <taxon>Mucoromycota</taxon>
        <taxon>Glomeromycotina</taxon>
        <taxon>Glomeromycetes</taxon>
        <taxon>Diversisporales</taxon>
        <taxon>Gigasporaceae</taxon>
        <taxon>Gigaspora</taxon>
    </lineage>
</organism>
<dbReference type="InterPro" id="IPR036388">
    <property type="entry name" value="WH-like_DNA-bd_sf"/>
</dbReference>
<gene>
    <name evidence="2" type="ORF">F8M41_007772</name>
</gene>
<proteinExistence type="predicted"/>
<dbReference type="InterPro" id="IPR010896">
    <property type="entry name" value="NUMOD1"/>
</dbReference>
<dbReference type="SUPFAM" id="SSF64496">
    <property type="entry name" value="DNA-binding domain of intron-encoded endonucleases"/>
    <property type="match status" value="1"/>
</dbReference>
<keyword evidence="2" id="KW-0378">Hydrolase</keyword>
<dbReference type="Gene3D" id="3.90.75.20">
    <property type="match status" value="1"/>
</dbReference>
<dbReference type="Gene3D" id="1.10.10.10">
    <property type="entry name" value="Winged helix-like DNA-binding domain superfamily/Winged helix DNA-binding domain"/>
    <property type="match status" value="2"/>
</dbReference>
<dbReference type="SMART" id="SM00497">
    <property type="entry name" value="IENR1"/>
    <property type="match status" value="2"/>
</dbReference>
<evidence type="ECO:0000259" key="1">
    <source>
        <dbReference type="Pfam" id="PF07453"/>
    </source>
</evidence>
<feature type="domain" description="Nuclease-associated modular DNA-binding 1" evidence="1">
    <location>
        <begin position="154"/>
        <end position="179"/>
    </location>
</feature>
<evidence type="ECO:0000313" key="2">
    <source>
        <dbReference type="EMBL" id="KAF0413266.1"/>
    </source>
</evidence>
<protein>
    <submittedName>
        <fullName evidence="2">His-Me finger endonuclease</fullName>
    </submittedName>
</protein>
<dbReference type="AlphaFoldDB" id="A0A8H3X7H1"/>